<sequence length="373" mass="41514">MTDPNFPATGLQIRPSNAAVQSDEAGAWDVVDSAEDIKSFGIAGRVWEAAYAARRYFREAAEPSHLDLDPITSLFSEDVGGPITILELGAGAGYGGLHLCKCLELHAQRRRKEQGEGGPKVASVQGGKDVRPRVLLTDLPNVLPLLDRNIAQAQASDKTLADHVDVQAWPCAWGDEEQAQDILRYLSTSTPTPVLTHLLAADLVYFPELFPPLLRSLLWLTEPVNLEDSTPATPEVIFTYKVRSLVKEQPFWAAFGSWFQFEAVLCRRKFDPAQKGEGEESEWRRFGERRSDVSLAIMPTSEKQDDGDEDSDQQVYVFLARRRPCTFGWTAPKDDQALMYGRRERTEATTGEVLVATELDDTFEMLLLNSIGL</sequence>
<dbReference type="Proteomes" id="UP000077521">
    <property type="component" value="Unassembled WGS sequence"/>
</dbReference>
<organism evidence="1 2">
    <name type="scientific">Tilletia indica</name>
    <dbReference type="NCBI Taxonomy" id="43049"/>
    <lineage>
        <taxon>Eukaryota</taxon>
        <taxon>Fungi</taxon>
        <taxon>Dikarya</taxon>
        <taxon>Basidiomycota</taxon>
        <taxon>Ustilaginomycotina</taxon>
        <taxon>Exobasidiomycetes</taxon>
        <taxon>Tilletiales</taxon>
        <taxon>Tilletiaceae</taxon>
        <taxon>Tilletia</taxon>
    </lineage>
</organism>
<evidence type="ECO:0000313" key="2">
    <source>
        <dbReference type="Proteomes" id="UP000077521"/>
    </source>
</evidence>
<protein>
    <submittedName>
        <fullName evidence="1">Uncharacterized protein</fullName>
    </submittedName>
</protein>
<dbReference type="InterPro" id="IPR019410">
    <property type="entry name" value="Methyltransf_16"/>
</dbReference>
<accession>A0A177TQX6</accession>
<dbReference type="Pfam" id="PF10294">
    <property type="entry name" value="Methyltransf_16"/>
    <property type="match status" value="2"/>
</dbReference>
<dbReference type="GO" id="GO:0005829">
    <property type="term" value="C:cytosol"/>
    <property type="evidence" value="ECO:0007669"/>
    <property type="project" value="TreeGrafter"/>
</dbReference>
<dbReference type="GO" id="GO:0032991">
    <property type="term" value="C:protein-containing complex"/>
    <property type="evidence" value="ECO:0007669"/>
    <property type="project" value="TreeGrafter"/>
</dbReference>
<dbReference type="PANTHER" id="PTHR14614">
    <property type="entry name" value="HEPATOCELLULAR CARCINOMA-ASSOCIATED ANTIGEN"/>
    <property type="match status" value="1"/>
</dbReference>
<dbReference type="GO" id="GO:0008757">
    <property type="term" value="F:S-adenosylmethionine-dependent methyltransferase activity"/>
    <property type="evidence" value="ECO:0007669"/>
    <property type="project" value="UniProtKB-ARBA"/>
</dbReference>
<dbReference type="EMBL" id="LWDF02000288">
    <property type="protein sequence ID" value="KAE8250762.1"/>
    <property type="molecule type" value="Genomic_DNA"/>
</dbReference>
<keyword evidence="2" id="KW-1185">Reference proteome</keyword>
<reference evidence="1" key="2">
    <citation type="journal article" date="2019" name="IMA Fungus">
        <title>Genome sequencing and comparison of five Tilletia species to identify candidate genes for the detection of regulated species infecting wheat.</title>
        <authorList>
            <person name="Nguyen H.D.T."/>
            <person name="Sultana T."/>
            <person name="Kesanakurti P."/>
            <person name="Hambleton S."/>
        </authorList>
    </citation>
    <scope>NUCLEOTIDE SEQUENCE</scope>
    <source>
        <strain evidence="1">DAOMC 236416</strain>
    </source>
</reference>
<comment type="caution">
    <text evidence="1">The sequence shown here is derived from an EMBL/GenBank/DDBJ whole genome shotgun (WGS) entry which is preliminary data.</text>
</comment>
<gene>
    <name evidence="1" type="ORF">A4X13_0g4409</name>
</gene>
<dbReference type="Gene3D" id="3.40.50.150">
    <property type="entry name" value="Vaccinia Virus protein VP39"/>
    <property type="match status" value="1"/>
</dbReference>
<name>A0A177TQX6_9BASI</name>
<dbReference type="InterPro" id="IPR029063">
    <property type="entry name" value="SAM-dependent_MTases_sf"/>
</dbReference>
<dbReference type="PANTHER" id="PTHR14614:SF161">
    <property type="match status" value="1"/>
</dbReference>
<evidence type="ECO:0000313" key="1">
    <source>
        <dbReference type="EMBL" id="KAE8250762.1"/>
    </source>
</evidence>
<reference evidence="1" key="1">
    <citation type="submission" date="2016-04" db="EMBL/GenBank/DDBJ databases">
        <authorList>
            <person name="Nguyen H.D."/>
            <person name="Samba Siva P."/>
            <person name="Cullis J."/>
            <person name="Levesque C.A."/>
            <person name="Hambleton S."/>
        </authorList>
    </citation>
    <scope>NUCLEOTIDE SEQUENCE</scope>
    <source>
        <strain evidence="1">DAOMC 236416</strain>
    </source>
</reference>
<dbReference type="AlphaFoldDB" id="A0A177TQX6"/>
<proteinExistence type="predicted"/>